<evidence type="ECO:0000313" key="5">
    <source>
        <dbReference type="Proteomes" id="UP001551482"/>
    </source>
</evidence>
<keyword evidence="5" id="KW-1185">Reference proteome</keyword>
<dbReference type="InterPro" id="IPR003646">
    <property type="entry name" value="SH3-like_bac-type"/>
</dbReference>
<gene>
    <name evidence="4" type="ORF">AB0C36_35540</name>
</gene>
<evidence type="ECO:0000256" key="1">
    <source>
        <dbReference type="SAM" id="MobiDB-lite"/>
    </source>
</evidence>
<proteinExistence type="predicted"/>
<dbReference type="Proteomes" id="UP001551482">
    <property type="component" value="Unassembled WGS sequence"/>
</dbReference>
<name>A0ABV3DU81_9ACTN</name>
<accession>A0ABV3DU81</accession>
<keyword evidence="2" id="KW-1133">Transmembrane helix</keyword>
<reference evidence="4 5" key="1">
    <citation type="submission" date="2024-06" db="EMBL/GenBank/DDBJ databases">
        <title>The Natural Products Discovery Center: Release of the First 8490 Sequenced Strains for Exploring Actinobacteria Biosynthetic Diversity.</title>
        <authorList>
            <person name="Kalkreuter E."/>
            <person name="Kautsar S.A."/>
            <person name="Yang D."/>
            <person name="Bader C.D."/>
            <person name="Teijaro C.N."/>
            <person name="Fluegel L."/>
            <person name="Davis C.M."/>
            <person name="Simpson J.R."/>
            <person name="Lauterbach L."/>
            <person name="Steele A.D."/>
            <person name="Gui C."/>
            <person name="Meng S."/>
            <person name="Li G."/>
            <person name="Viehrig K."/>
            <person name="Ye F."/>
            <person name="Su P."/>
            <person name="Kiefer A.F."/>
            <person name="Nichols A."/>
            <person name="Cepeda A.J."/>
            <person name="Yan W."/>
            <person name="Fan B."/>
            <person name="Jiang Y."/>
            <person name="Adhikari A."/>
            <person name="Zheng C.-J."/>
            <person name="Schuster L."/>
            <person name="Cowan T.M."/>
            <person name="Smanski M.J."/>
            <person name="Chevrette M.G."/>
            <person name="De Carvalho L.P.S."/>
            <person name="Shen B."/>
        </authorList>
    </citation>
    <scope>NUCLEOTIDE SEQUENCE [LARGE SCALE GENOMIC DNA]</scope>
    <source>
        <strain evidence="4 5">NPDC048946</strain>
    </source>
</reference>
<feature type="compositionally biased region" description="Pro residues" evidence="1">
    <location>
        <begin position="115"/>
        <end position="150"/>
    </location>
</feature>
<feature type="region of interest" description="Disordered" evidence="1">
    <location>
        <begin position="62"/>
        <end position="153"/>
    </location>
</feature>
<keyword evidence="2" id="KW-0472">Membrane</keyword>
<organism evidence="4 5">
    <name type="scientific">Streptodolium elevatio</name>
    <dbReference type="NCBI Taxonomy" id="3157996"/>
    <lineage>
        <taxon>Bacteria</taxon>
        <taxon>Bacillati</taxon>
        <taxon>Actinomycetota</taxon>
        <taxon>Actinomycetes</taxon>
        <taxon>Kitasatosporales</taxon>
        <taxon>Streptomycetaceae</taxon>
        <taxon>Streptodolium</taxon>
    </lineage>
</organism>
<feature type="transmembrane region" description="Helical" evidence="2">
    <location>
        <begin position="39"/>
        <end position="59"/>
    </location>
</feature>
<comment type="caution">
    <text evidence="4">The sequence shown here is derived from an EMBL/GenBank/DDBJ whole genome shotgun (WGS) entry which is preliminary data.</text>
</comment>
<sequence>MDILRQGRHRARGGDPDRLRAWRRRAAARILRATGSRTGAALTFVVLAIVAWIAADVMVGEGARSPGRSQSPSANGGAVPPAPPNEPGLVAAAGPSAEIQTTPTPAAPPTEQAPEPSPPAPPPSSPTPSPAPTTAPPAPRPEPPPAPTEPAPANARTAYAKQYTLLVRSAPTQRADLVASLPNNTPVTLVCHTTGPSVVSFTGRTTQTWNKVVIPDGRTGYVSDGWVLTSADVTRLVPAC</sequence>
<keyword evidence="2" id="KW-0812">Transmembrane</keyword>
<dbReference type="EMBL" id="JBEZFP010000139">
    <property type="protein sequence ID" value="MEU8138802.1"/>
    <property type="molecule type" value="Genomic_DNA"/>
</dbReference>
<dbReference type="RefSeq" id="WP_358362498.1">
    <property type="nucleotide sequence ID" value="NZ_JBEZFP010000139.1"/>
</dbReference>
<feature type="domain" description="SH3b" evidence="3">
    <location>
        <begin position="167"/>
        <end position="227"/>
    </location>
</feature>
<dbReference type="Gene3D" id="2.30.30.40">
    <property type="entry name" value="SH3 Domains"/>
    <property type="match status" value="1"/>
</dbReference>
<feature type="compositionally biased region" description="Low complexity" evidence="1">
    <location>
        <begin position="101"/>
        <end position="114"/>
    </location>
</feature>
<protein>
    <submittedName>
        <fullName evidence="4">SH3 domain-containing protein</fullName>
    </submittedName>
</protein>
<evidence type="ECO:0000256" key="2">
    <source>
        <dbReference type="SAM" id="Phobius"/>
    </source>
</evidence>
<dbReference type="Pfam" id="PF08239">
    <property type="entry name" value="SH3_3"/>
    <property type="match status" value="1"/>
</dbReference>
<evidence type="ECO:0000313" key="4">
    <source>
        <dbReference type="EMBL" id="MEU8138802.1"/>
    </source>
</evidence>
<evidence type="ECO:0000259" key="3">
    <source>
        <dbReference type="Pfam" id="PF08239"/>
    </source>
</evidence>